<dbReference type="PANTHER" id="PTHR42989:SF1">
    <property type="entry name" value="FORMATE HYDROGENLYASE SUBUNIT 7-RELATED"/>
    <property type="match status" value="1"/>
</dbReference>
<evidence type="ECO:0000313" key="8">
    <source>
        <dbReference type="EMBL" id="HGM58621.1"/>
    </source>
</evidence>
<dbReference type="InterPro" id="IPR006137">
    <property type="entry name" value="NADH_UbQ_OxRdtase-like_20kDa"/>
</dbReference>
<reference evidence="8" key="1">
    <citation type="journal article" date="2020" name="mSystems">
        <title>Genome- and Community-Level Interaction Insights into Carbon Utilization and Element Cycling Functions of Hydrothermarchaeota in Hydrothermal Sediment.</title>
        <authorList>
            <person name="Zhou Z."/>
            <person name="Liu Y."/>
            <person name="Xu W."/>
            <person name="Pan J."/>
            <person name="Luo Z.H."/>
            <person name="Li M."/>
        </authorList>
    </citation>
    <scope>NUCLEOTIDE SEQUENCE [LARGE SCALE GENOMIC DNA]</scope>
    <source>
        <strain evidence="9">SpSt-622</strain>
        <strain evidence="8">SpSt-642</strain>
    </source>
</reference>
<dbReference type="GO" id="GO:0051539">
    <property type="term" value="F:4 iron, 4 sulfur cluster binding"/>
    <property type="evidence" value="ECO:0007669"/>
    <property type="project" value="UniProtKB-KW"/>
</dbReference>
<sequence>MSKFLKKSIWVFHLNTGSCNACDIEILDVLTPYFDAERFGVKLVASPRHADAILLTGPVTYESLPKVIKAIEAVPRPRVLIVMGSCGVGGGIWHDTYNTIGGIDGLKKILDERGVKVDYIYYVPGCPVRPEAIIYAIGLIKGLVEKKATAKIKKAES</sequence>
<dbReference type="SUPFAM" id="SSF56770">
    <property type="entry name" value="HydA/Nqo6-like"/>
    <property type="match status" value="1"/>
</dbReference>
<protein>
    <submittedName>
        <fullName evidence="8">NADH:ubiquinone oxidoreductase</fullName>
    </submittedName>
</protein>
<keyword evidence="6" id="KW-0411">Iron-sulfur</keyword>
<dbReference type="GO" id="GO:0046872">
    <property type="term" value="F:metal ion binding"/>
    <property type="evidence" value="ECO:0007669"/>
    <property type="project" value="UniProtKB-KW"/>
</dbReference>
<evidence type="ECO:0000256" key="6">
    <source>
        <dbReference type="ARBA" id="ARBA00023014"/>
    </source>
</evidence>
<dbReference type="InterPro" id="IPR052375">
    <property type="entry name" value="Complex_I_20kDa-like"/>
</dbReference>
<evidence type="ECO:0000256" key="3">
    <source>
        <dbReference type="ARBA" id="ARBA00022485"/>
    </source>
</evidence>
<dbReference type="EMBL" id="DTAN01000100">
    <property type="protein sequence ID" value="HGU65079.1"/>
    <property type="molecule type" value="Genomic_DNA"/>
</dbReference>
<evidence type="ECO:0000256" key="2">
    <source>
        <dbReference type="ARBA" id="ARBA00009173"/>
    </source>
</evidence>
<keyword evidence="8" id="KW-0830">Ubiquinone</keyword>
<dbReference type="EMBL" id="DTBJ01000023">
    <property type="protein sequence ID" value="HGM58621.1"/>
    <property type="molecule type" value="Genomic_DNA"/>
</dbReference>
<evidence type="ECO:0000256" key="5">
    <source>
        <dbReference type="ARBA" id="ARBA00023004"/>
    </source>
</evidence>
<comment type="caution">
    <text evidence="8">The sequence shown here is derived from an EMBL/GenBank/DDBJ whole genome shotgun (WGS) entry which is preliminary data.</text>
</comment>
<comment type="cofactor">
    <cofactor evidence="1">
        <name>[4Fe-4S] cluster</name>
        <dbReference type="ChEBI" id="CHEBI:49883"/>
    </cofactor>
</comment>
<organism evidence="8">
    <name type="scientific">Staphylothermus marinus</name>
    <dbReference type="NCBI Taxonomy" id="2280"/>
    <lineage>
        <taxon>Archaea</taxon>
        <taxon>Thermoproteota</taxon>
        <taxon>Thermoprotei</taxon>
        <taxon>Desulfurococcales</taxon>
        <taxon>Desulfurococcaceae</taxon>
        <taxon>Staphylothermus</taxon>
    </lineage>
</organism>
<keyword evidence="4" id="KW-0479">Metal-binding</keyword>
<proteinExistence type="inferred from homology"/>
<evidence type="ECO:0000256" key="4">
    <source>
        <dbReference type="ARBA" id="ARBA00022723"/>
    </source>
</evidence>
<dbReference type="PANTHER" id="PTHR42989">
    <property type="entry name" value="HYDROGENASE-4 COMPONENT I"/>
    <property type="match status" value="1"/>
</dbReference>
<accession>A0A7C4D774</accession>
<dbReference type="AlphaFoldDB" id="A0A7C4D774"/>
<evidence type="ECO:0000256" key="1">
    <source>
        <dbReference type="ARBA" id="ARBA00001966"/>
    </source>
</evidence>
<keyword evidence="3" id="KW-0004">4Fe-4S</keyword>
<dbReference type="Pfam" id="PF01058">
    <property type="entry name" value="Oxidored_q6"/>
    <property type="match status" value="1"/>
</dbReference>
<name>A0A7C4D774_STAMA</name>
<feature type="domain" description="NADH:ubiquinone oxidoreductase-like 20kDa subunit" evidence="7">
    <location>
        <begin position="19"/>
        <end position="137"/>
    </location>
</feature>
<evidence type="ECO:0000259" key="7">
    <source>
        <dbReference type="Pfam" id="PF01058"/>
    </source>
</evidence>
<dbReference type="Gene3D" id="3.40.50.12280">
    <property type="match status" value="1"/>
</dbReference>
<keyword evidence="5" id="KW-0408">Iron</keyword>
<comment type="similarity">
    <text evidence="2">Belongs to the complex I 20 kDa subunit family.</text>
</comment>
<evidence type="ECO:0000313" key="9">
    <source>
        <dbReference type="EMBL" id="HGU65079.1"/>
    </source>
</evidence>
<gene>
    <name evidence="9" type="ORF">ENT92_02540</name>
    <name evidence="8" type="ORF">ENU14_03415</name>
</gene>